<dbReference type="AlphaFoldDB" id="A0A3A5KL03"/>
<feature type="signal peptide" evidence="1">
    <location>
        <begin position="1"/>
        <end position="27"/>
    </location>
</feature>
<name>A0A3A5KL03_9HYPH</name>
<evidence type="ECO:0000313" key="2">
    <source>
        <dbReference type="EMBL" id="RJT33458.1"/>
    </source>
</evidence>
<accession>A0A3A5KL03</accession>
<dbReference type="EMBL" id="QZWZ01000022">
    <property type="protein sequence ID" value="RJT33458.1"/>
    <property type="molecule type" value="Genomic_DNA"/>
</dbReference>
<organism evidence="2 3">
    <name type="scientific">Mesorhizobium waimense</name>
    <dbReference type="NCBI Taxonomy" id="1300307"/>
    <lineage>
        <taxon>Bacteria</taxon>
        <taxon>Pseudomonadati</taxon>
        <taxon>Pseudomonadota</taxon>
        <taxon>Alphaproteobacteria</taxon>
        <taxon>Hyphomicrobiales</taxon>
        <taxon>Phyllobacteriaceae</taxon>
        <taxon>Mesorhizobium</taxon>
    </lineage>
</organism>
<dbReference type="RefSeq" id="WP_120016905.1">
    <property type="nucleotide sequence ID" value="NZ_QZWZ01000022.1"/>
</dbReference>
<gene>
    <name evidence="2" type="ORF">D3227_24815</name>
</gene>
<feature type="chain" id="PRO_5017450694" description="DUF5330 domain-containing protein" evidence="1">
    <location>
        <begin position="28"/>
        <end position="127"/>
    </location>
</feature>
<dbReference type="OrthoDB" id="7923950at2"/>
<evidence type="ECO:0000256" key="1">
    <source>
        <dbReference type="SAM" id="SignalP"/>
    </source>
</evidence>
<keyword evidence="3" id="KW-1185">Reference proteome</keyword>
<evidence type="ECO:0000313" key="3">
    <source>
        <dbReference type="Proteomes" id="UP000272706"/>
    </source>
</evidence>
<dbReference type="Pfam" id="PF17264">
    <property type="entry name" value="DUF5330"/>
    <property type="match status" value="1"/>
</dbReference>
<reference evidence="2 3" key="1">
    <citation type="submission" date="2018-09" db="EMBL/GenBank/DDBJ databases">
        <title>Mesorhizobium carmichaelinearum sp. nov. isolated from Carmichaelinea spp. root nodules in New Zealand.</title>
        <authorList>
            <person name="De Meyer S.E."/>
        </authorList>
    </citation>
    <scope>NUCLEOTIDE SEQUENCE [LARGE SCALE GENOMIC DNA]</scope>
    <source>
        <strain evidence="2 3">ICMP19557</strain>
    </source>
</reference>
<protein>
    <recommendedName>
        <fullName evidence="4">DUF5330 domain-containing protein</fullName>
    </recommendedName>
</protein>
<evidence type="ECO:0008006" key="4">
    <source>
        <dbReference type="Google" id="ProtNLM"/>
    </source>
</evidence>
<proteinExistence type="predicted"/>
<dbReference type="InterPro" id="IPR035220">
    <property type="entry name" value="DUF5330"/>
</dbReference>
<sequence>MGFLIRAAFWFSLVLLALPLNVGTDEAGHESVGPIQALFAAREAVGDIAGICERKPDVCETGKSAMHTITARAKETAKIAAAMLDDQQQTGGKQAAGLDTTVATGSVAETIVLPATVEIPVRLPTTN</sequence>
<comment type="caution">
    <text evidence="2">The sequence shown here is derived from an EMBL/GenBank/DDBJ whole genome shotgun (WGS) entry which is preliminary data.</text>
</comment>
<dbReference type="Proteomes" id="UP000272706">
    <property type="component" value="Unassembled WGS sequence"/>
</dbReference>
<keyword evidence="1" id="KW-0732">Signal</keyword>